<dbReference type="EMBL" id="QSUB01000003">
    <property type="protein sequence ID" value="RGN04815.1"/>
    <property type="molecule type" value="Genomic_DNA"/>
</dbReference>
<dbReference type="NCBIfam" id="NF041497">
    <property type="entry name" value="MobV"/>
    <property type="match status" value="1"/>
</dbReference>
<dbReference type="InterPro" id="IPR001668">
    <property type="entry name" value="Mob_Pre"/>
</dbReference>
<name>A0A3E5A6G9_9FIRM</name>
<reference evidence="3 4" key="1">
    <citation type="submission" date="2018-08" db="EMBL/GenBank/DDBJ databases">
        <title>A genome reference for cultivated species of the human gut microbiota.</title>
        <authorList>
            <person name="Zou Y."/>
            <person name="Xue W."/>
            <person name="Luo G."/>
        </authorList>
    </citation>
    <scope>NUCLEOTIDE SEQUENCE [LARGE SCALE GENOMIC DNA]</scope>
    <source>
        <strain evidence="3 4">OM06-11AA</strain>
    </source>
</reference>
<dbReference type="GO" id="GO:0006310">
    <property type="term" value="P:DNA recombination"/>
    <property type="evidence" value="ECO:0007669"/>
    <property type="project" value="InterPro"/>
</dbReference>
<protein>
    <submittedName>
        <fullName evidence="3">Plasmid recombination enzyme</fullName>
    </submittedName>
</protein>
<keyword evidence="2" id="KW-0175">Coiled coil</keyword>
<dbReference type="Gene3D" id="3.30.930.30">
    <property type="match status" value="1"/>
</dbReference>
<organism evidence="3 4">
    <name type="scientific">Blautia obeum</name>
    <dbReference type="NCBI Taxonomy" id="40520"/>
    <lineage>
        <taxon>Bacteria</taxon>
        <taxon>Bacillati</taxon>
        <taxon>Bacillota</taxon>
        <taxon>Clostridia</taxon>
        <taxon>Lachnospirales</taxon>
        <taxon>Lachnospiraceae</taxon>
        <taxon>Blautia</taxon>
    </lineage>
</organism>
<feature type="coiled-coil region" evidence="2">
    <location>
        <begin position="238"/>
        <end position="272"/>
    </location>
</feature>
<dbReference type="CDD" id="cd17242">
    <property type="entry name" value="MobM_relaxase"/>
    <property type="match status" value="1"/>
</dbReference>
<evidence type="ECO:0000313" key="4">
    <source>
        <dbReference type="Proteomes" id="UP000261222"/>
    </source>
</evidence>
<sequence length="324" mass="37809">MQKAQYGILRFAKYKGPEISNIEAHNERKKEKYASNPDIDNSRGNLNYHLIEPVGKYRAESNRLIEEYGCRTRKDSVRVVEVLITATPEFFKGKKKSEIRAYFQTALEFIKKYQDSETIFSAVVHMDEKTPHMHLSFVPITQDGRLCAKEILGNKKKLTWWQDEFWKHMVEKYPDLERGEVASMTGREHIPPRLFKEAVHLTRQAKQITDLLESTNIFNAGKNTDKAVELLQKFFPAIENFQTQVRKYDKTISSLKSDNVSLKRQTQDLSRQVKEATSSSIRKKMDDARLRADYENLQKLMGRIPPEILELAKRGQLTHSDRER</sequence>
<evidence type="ECO:0000313" key="3">
    <source>
        <dbReference type="EMBL" id="RGN04815.1"/>
    </source>
</evidence>
<gene>
    <name evidence="3" type="ORF">DXB81_08250</name>
</gene>
<dbReference type="AlphaFoldDB" id="A0A3E5A6G9"/>
<comment type="similarity">
    <text evidence="1">Belongs to the plasmid mobilization pre family.</text>
</comment>
<dbReference type="RefSeq" id="WP_044924757.1">
    <property type="nucleotide sequence ID" value="NZ_CP176627.1"/>
</dbReference>
<evidence type="ECO:0000256" key="1">
    <source>
        <dbReference type="ARBA" id="ARBA00010657"/>
    </source>
</evidence>
<dbReference type="GeneID" id="79803088"/>
<dbReference type="Proteomes" id="UP000261222">
    <property type="component" value="Unassembled WGS sequence"/>
</dbReference>
<proteinExistence type="inferred from homology"/>
<evidence type="ECO:0000256" key="2">
    <source>
        <dbReference type="SAM" id="Coils"/>
    </source>
</evidence>
<comment type="caution">
    <text evidence="3">The sequence shown here is derived from an EMBL/GenBank/DDBJ whole genome shotgun (WGS) entry which is preliminary data.</text>
</comment>
<dbReference type="Pfam" id="PF01076">
    <property type="entry name" value="Mob_Pre"/>
    <property type="match status" value="1"/>
</dbReference>
<accession>A0A3E5A6G9</accession>
<dbReference type="GO" id="GO:0003677">
    <property type="term" value="F:DNA binding"/>
    <property type="evidence" value="ECO:0007669"/>
    <property type="project" value="InterPro"/>
</dbReference>